<feature type="binding site" description="axial binding residue" evidence="10">
    <location>
        <position position="42"/>
    </location>
    <ligand>
        <name>chlorophyll b</name>
        <dbReference type="ChEBI" id="CHEBI:61721"/>
        <label>1</label>
    </ligand>
    <ligandPart>
        <name>Mg</name>
        <dbReference type="ChEBI" id="CHEBI:25107"/>
    </ligandPart>
</feature>
<keyword evidence="11" id="KW-0793">Thylakoid</keyword>
<keyword evidence="9 11" id="KW-0157">Chromophore</keyword>
<feature type="binding site" evidence="10">
    <location>
        <position position="157"/>
    </location>
    <ligand>
        <name>chlorophyll a</name>
        <dbReference type="ChEBI" id="CHEBI:58416"/>
        <label>1</label>
    </ligand>
</feature>
<feature type="binding site" evidence="10">
    <location>
        <position position="37"/>
    </location>
    <ligand>
        <name>chlorophyll a</name>
        <dbReference type="ChEBI" id="CHEBI:58416"/>
        <label>1</label>
    </ligand>
</feature>
<dbReference type="EMBL" id="CM029038">
    <property type="protein sequence ID" value="KAG2654254.1"/>
    <property type="molecule type" value="Genomic_DNA"/>
</dbReference>
<evidence type="ECO:0000256" key="8">
    <source>
        <dbReference type="ARBA" id="ARBA00022946"/>
    </source>
</evidence>
<evidence type="ECO:0000256" key="1">
    <source>
        <dbReference type="ARBA" id="ARBA00003803"/>
    </source>
</evidence>
<keyword evidence="5 11" id="KW-0150">Chloroplast</keyword>
<keyword evidence="8" id="KW-0809">Transit peptide</keyword>
<proteinExistence type="inferred from homology"/>
<evidence type="ECO:0000313" key="13">
    <source>
        <dbReference type="Proteomes" id="UP000823388"/>
    </source>
</evidence>
<dbReference type="GO" id="GO:0009523">
    <property type="term" value="C:photosystem II"/>
    <property type="evidence" value="ECO:0007669"/>
    <property type="project" value="UniProtKB-KW"/>
</dbReference>
<keyword evidence="13" id="KW-1185">Reference proteome</keyword>
<dbReference type="GO" id="GO:0009535">
    <property type="term" value="C:chloroplast thylakoid membrane"/>
    <property type="evidence" value="ECO:0007669"/>
    <property type="project" value="UniProtKB-SubCell"/>
</dbReference>
<protein>
    <recommendedName>
        <fullName evidence="11">Chlorophyll a-b binding protein, chloroplastic</fullName>
    </recommendedName>
</protein>
<dbReference type="Gene3D" id="1.10.3460.10">
    <property type="entry name" value="Chlorophyll a/b binding protein domain"/>
    <property type="match status" value="1"/>
</dbReference>
<keyword evidence="11" id="KW-0604">Photosystem II</keyword>
<keyword evidence="11" id="KW-0603">Photosystem I</keyword>
<evidence type="ECO:0000256" key="6">
    <source>
        <dbReference type="ARBA" id="ARBA00022531"/>
    </source>
</evidence>
<dbReference type="AlphaFoldDB" id="A0A8T0XA53"/>
<comment type="subunit">
    <text evidence="3">The LHC complex consists of chlorophyll a-b binding proteins.</text>
</comment>
<evidence type="ECO:0000313" key="12">
    <source>
        <dbReference type="EMBL" id="KAG2654254.1"/>
    </source>
</evidence>
<sequence>MIVVVASLNCRLPGDFGFDPLGLGEEPAALKWYVQAELVHCRFAMAGVAGILVTDLLRVSGIRDLPVWFEAGAAKFDFANTTSLFFVQLLLMGFAETKRYMDFINPGSQAEEGTFIGLEAALVGSQPGYPGGPLFNPLGLAKDIENAHEEKLKEIKNGTFTSSKLNLLAKISQQYSTYLQFANVIYYCHREVGNGSHARLHCASISNSCWPHRQPFDTSFRPIQQKYHSRNLFLRILPPMQTFVFAVQCYGTKR</sequence>
<organism evidence="12 13">
    <name type="scientific">Panicum virgatum</name>
    <name type="common">Blackwell switchgrass</name>
    <dbReference type="NCBI Taxonomy" id="38727"/>
    <lineage>
        <taxon>Eukaryota</taxon>
        <taxon>Viridiplantae</taxon>
        <taxon>Streptophyta</taxon>
        <taxon>Embryophyta</taxon>
        <taxon>Tracheophyta</taxon>
        <taxon>Spermatophyta</taxon>
        <taxon>Magnoliopsida</taxon>
        <taxon>Liliopsida</taxon>
        <taxon>Poales</taxon>
        <taxon>Poaceae</taxon>
        <taxon>PACMAD clade</taxon>
        <taxon>Panicoideae</taxon>
        <taxon>Panicodae</taxon>
        <taxon>Paniceae</taxon>
        <taxon>Panicinae</taxon>
        <taxon>Panicum</taxon>
        <taxon>Panicum sect. Hiantes</taxon>
    </lineage>
</organism>
<dbReference type="GO" id="GO:0016168">
    <property type="term" value="F:chlorophyll binding"/>
    <property type="evidence" value="ECO:0007669"/>
    <property type="project" value="UniProtKB-KW"/>
</dbReference>
<evidence type="ECO:0000256" key="11">
    <source>
        <dbReference type="RuleBase" id="RU363080"/>
    </source>
</evidence>
<name>A0A8T0XA53_PANVG</name>
<comment type="subcellular location">
    <subcellularLocation>
        <location evidence="2 11">Plastid</location>
        <location evidence="2 11">Chloroplast thylakoid membrane</location>
    </subcellularLocation>
</comment>
<dbReference type="Pfam" id="PF00504">
    <property type="entry name" value="Chloroa_b-bind"/>
    <property type="match status" value="1"/>
</dbReference>
<keyword evidence="7 11" id="KW-0934">Plastid</keyword>
<accession>A0A8T0XA53</accession>
<evidence type="ECO:0000256" key="10">
    <source>
        <dbReference type="PIRSR" id="PIRSR601344-1"/>
    </source>
</evidence>
<dbReference type="PANTHER" id="PTHR21649">
    <property type="entry name" value="CHLOROPHYLL A/B BINDING PROTEIN"/>
    <property type="match status" value="1"/>
</dbReference>
<feature type="binding site" evidence="10">
    <location>
        <position position="40"/>
    </location>
    <ligand>
        <name>chlorophyll a</name>
        <dbReference type="ChEBI" id="CHEBI:58416"/>
        <label>1</label>
    </ligand>
</feature>
<comment type="function">
    <text evidence="1 11">The light-harvesting complex (LHC) functions as a light receptor, it captures and delivers excitation energy to photosystems with which it is closely associated.</text>
</comment>
<reference evidence="12" key="1">
    <citation type="submission" date="2020-05" db="EMBL/GenBank/DDBJ databases">
        <title>WGS assembly of Panicum virgatum.</title>
        <authorList>
            <person name="Lovell J.T."/>
            <person name="Jenkins J."/>
            <person name="Shu S."/>
            <person name="Juenger T.E."/>
            <person name="Schmutz J."/>
        </authorList>
    </citation>
    <scope>NUCLEOTIDE SEQUENCE</scope>
    <source>
        <strain evidence="12">AP13</strain>
    </source>
</reference>
<dbReference type="InterPro" id="IPR022796">
    <property type="entry name" value="Chloroa_b-bind"/>
</dbReference>
<feature type="binding site" evidence="10">
    <location>
        <position position="153"/>
    </location>
    <ligand>
        <name>chlorophyll a</name>
        <dbReference type="ChEBI" id="CHEBI:58416"/>
        <label>1</label>
    </ligand>
</feature>
<dbReference type="GO" id="GO:0009522">
    <property type="term" value="C:photosystem I"/>
    <property type="evidence" value="ECO:0007669"/>
    <property type="project" value="UniProtKB-KW"/>
</dbReference>
<keyword evidence="6 11" id="KW-0602">Photosynthesis</keyword>
<evidence type="ECO:0000256" key="9">
    <source>
        <dbReference type="ARBA" id="ARBA00022991"/>
    </source>
</evidence>
<evidence type="ECO:0000256" key="2">
    <source>
        <dbReference type="ARBA" id="ARBA00004334"/>
    </source>
</evidence>
<evidence type="ECO:0000256" key="4">
    <source>
        <dbReference type="ARBA" id="ARBA00022494"/>
    </source>
</evidence>
<dbReference type="Proteomes" id="UP000823388">
    <property type="component" value="Chromosome 1N"/>
</dbReference>
<gene>
    <name evidence="12" type="ORF">PVAP13_1NG472900</name>
</gene>
<evidence type="ECO:0000256" key="5">
    <source>
        <dbReference type="ARBA" id="ARBA00022528"/>
    </source>
</evidence>
<dbReference type="GO" id="GO:0009765">
    <property type="term" value="P:photosynthesis, light harvesting"/>
    <property type="evidence" value="ECO:0007669"/>
    <property type="project" value="InterPro"/>
</dbReference>
<comment type="similarity">
    <text evidence="11">Belongs to the light-harvesting chlorophyll a/b-binding (LHC) protein family.</text>
</comment>
<feature type="binding site" evidence="10">
    <location>
        <position position="154"/>
    </location>
    <ligand>
        <name>chlorophyll a</name>
        <dbReference type="ChEBI" id="CHEBI:58416"/>
        <label>1</label>
    </ligand>
</feature>
<evidence type="ECO:0000256" key="3">
    <source>
        <dbReference type="ARBA" id="ARBA00011769"/>
    </source>
</evidence>
<comment type="caution">
    <text evidence="12">The sequence shown here is derived from an EMBL/GenBank/DDBJ whole genome shotgun (WGS) entry which is preliminary data.</text>
</comment>
<dbReference type="SUPFAM" id="SSF103511">
    <property type="entry name" value="Chlorophyll a-b binding protein"/>
    <property type="match status" value="1"/>
</dbReference>
<dbReference type="InterPro" id="IPR001344">
    <property type="entry name" value="Chloro_AB-bd_pln"/>
</dbReference>
<keyword evidence="4 10" id="KW-0148">Chlorophyll</keyword>
<evidence type="ECO:0000256" key="7">
    <source>
        <dbReference type="ARBA" id="ARBA00022640"/>
    </source>
</evidence>
<feature type="binding site" description="axial binding residue" evidence="10">
    <location>
        <position position="122"/>
    </location>
    <ligand>
        <name>chlorophyll b</name>
        <dbReference type="ChEBI" id="CHEBI:61721"/>
        <label>1</label>
    </ligand>
    <ligandPart>
        <name>Mg</name>
        <dbReference type="ChEBI" id="CHEBI:25107"/>
    </ligandPart>
</feature>